<dbReference type="eggNOG" id="KOG1477">
    <property type="taxonomic scope" value="Eukaryota"/>
</dbReference>
<dbReference type="AlphaFoldDB" id="T1IP15"/>
<accession>T1IP15</accession>
<dbReference type="EMBL" id="JH431236">
    <property type="status" value="NOT_ANNOTATED_CDS"/>
    <property type="molecule type" value="Genomic_DNA"/>
</dbReference>
<evidence type="ECO:0000256" key="1">
    <source>
        <dbReference type="SAM" id="MobiDB-lite"/>
    </source>
</evidence>
<dbReference type="SMART" id="SM00449">
    <property type="entry name" value="SPRY"/>
    <property type="match status" value="2"/>
</dbReference>
<dbReference type="Gene3D" id="2.60.120.920">
    <property type="match status" value="2"/>
</dbReference>
<evidence type="ECO:0000259" key="2">
    <source>
        <dbReference type="PROSITE" id="PS50188"/>
    </source>
</evidence>
<dbReference type="InterPro" id="IPR050618">
    <property type="entry name" value="Ubq-SigPath_Reg"/>
</dbReference>
<dbReference type="InterPro" id="IPR013320">
    <property type="entry name" value="ConA-like_dom_sf"/>
</dbReference>
<dbReference type="InterPro" id="IPR043136">
    <property type="entry name" value="B30.2/SPRY_sf"/>
</dbReference>
<reference evidence="4" key="1">
    <citation type="submission" date="2011-05" db="EMBL/GenBank/DDBJ databases">
        <authorList>
            <person name="Richards S.R."/>
            <person name="Qu J."/>
            <person name="Jiang H."/>
            <person name="Jhangiani S.N."/>
            <person name="Agravi P."/>
            <person name="Goodspeed R."/>
            <person name="Gross S."/>
            <person name="Mandapat C."/>
            <person name="Jackson L."/>
            <person name="Mathew T."/>
            <person name="Pu L."/>
            <person name="Thornton R."/>
            <person name="Saada N."/>
            <person name="Wilczek-Boney K.B."/>
            <person name="Lee S."/>
            <person name="Kovar C."/>
            <person name="Wu Y."/>
            <person name="Scherer S.E."/>
            <person name="Worley K.C."/>
            <person name="Muzny D.M."/>
            <person name="Gibbs R."/>
        </authorList>
    </citation>
    <scope>NUCLEOTIDE SEQUENCE</scope>
    <source>
        <strain evidence="4">Brora</strain>
    </source>
</reference>
<dbReference type="HOGENOM" id="CLU_053348_0_0_1"/>
<feature type="domain" description="B30.2/SPRY" evidence="2">
    <location>
        <begin position="20"/>
        <end position="213"/>
    </location>
</feature>
<dbReference type="Pfam" id="PF00622">
    <property type="entry name" value="SPRY"/>
    <property type="match status" value="2"/>
</dbReference>
<dbReference type="EnsemblMetazoa" id="SMAR002756-RA">
    <property type="protein sequence ID" value="SMAR002756-PA"/>
    <property type="gene ID" value="SMAR002756"/>
</dbReference>
<dbReference type="OMA" id="EEDDTMM"/>
<protein>
    <recommendedName>
        <fullName evidence="2">B30.2/SPRY domain-containing protein</fullName>
    </recommendedName>
</protein>
<dbReference type="SUPFAM" id="SSF49899">
    <property type="entry name" value="Concanavalin A-like lectins/glucanases"/>
    <property type="match status" value="2"/>
</dbReference>
<dbReference type="InterPro" id="IPR003877">
    <property type="entry name" value="SPRY_dom"/>
</dbReference>
<dbReference type="CDD" id="cd12908">
    <property type="entry name" value="SPRYD3"/>
    <property type="match status" value="1"/>
</dbReference>
<dbReference type="STRING" id="126957.T1IP15"/>
<proteinExistence type="predicted"/>
<reference evidence="3" key="2">
    <citation type="submission" date="2015-02" db="UniProtKB">
        <authorList>
            <consortium name="EnsemblMetazoa"/>
        </authorList>
    </citation>
    <scope>IDENTIFICATION</scope>
</reference>
<dbReference type="InterPro" id="IPR035783">
    <property type="entry name" value="SPRYD3_SPRY"/>
</dbReference>
<dbReference type="InterPro" id="IPR001870">
    <property type="entry name" value="B30.2/SPRY"/>
</dbReference>
<dbReference type="PROSITE" id="PS50188">
    <property type="entry name" value="B302_SPRY"/>
    <property type="match status" value="1"/>
</dbReference>
<evidence type="ECO:0000313" key="4">
    <source>
        <dbReference type="Proteomes" id="UP000014500"/>
    </source>
</evidence>
<sequence>MRVLMSLLLFGSFERMDGVIQQNLMTSLMARMRRDRREKVDVVKRQIRYERVHVDCDLISYVPDDAERVGVYVGAQPLSPDHNYFEIELIDTGMAATISIGLVPIRFPLDKRPGCFAHSVGYHADDGRLYKGHQRGSAFGPKCETGDRMGCGVKFDQVVSHEYDRPLLPIFFTRNGKEMGSTLIQWPQSGLFPAVGMNSAGEEVRLTLDINWMDEEDTLMSIDSHEDEWSRLHDINVNGQILEYIGRGKSIVDVGLAQARWPLTTTSHYFEIEIVDPGENCYIAIGVARRDYPKHRHPGWNKGSVAYHADDGKIFIGSGVGNPFGPPCHKGDVMGCGLIFPRDYVGPFDSDDFRDISPSSSNGVDDAIESDEQEGSHSESEDDDWWNESDENSVKVQVFFTRNGKTIGRKELTVPKGGFFPTVGMLSNEEKVKVDLRPLSG</sequence>
<organism evidence="3 4">
    <name type="scientific">Strigamia maritima</name>
    <name type="common">European centipede</name>
    <name type="synonym">Geophilus maritimus</name>
    <dbReference type="NCBI Taxonomy" id="126957"/>
    <lineage>
        <taxon>Eukaryota</taxon>
        <taxon>Metazoa</taxon>
        <taxon>Ecdysozoa</taxon>
        <taxon>Arthropoda</taxon>
        <taxon>Myriapoda</taxon>
        <taxon>Chilopoda</taxon>
        <taxon>Pleurostigmophora</taxon>
        <taxon>Geophilomorpha</taxon>
        <taxon>Linotaeniidae</taxon>
        <taxon>Strigamia</taxon>
    </lineage>
</organism>
<keyword evidence="4" id="KW-1185">Reference proteome</keyword>
<evidence type="ECO:0000313" key="3">
    <source>
        <dbReference type="EnsemblMetazoa" id="SMAR002756-PA"/>
    </source>
</evidence>
<dbReference type="PANTHER" id="PTHR12864">
    <property type="entry name" value="RAN BINDING PROTEIN 9-RELATED"/>
    <property type="match status" value="1"/>
</dbReference>
<feature type="region of interest" description="Disordered" evidence="1">
    <location>
        <begin position="351"/>
        <end position="388"/>
    </location>
</feature>
<dbReference type="Proteomes" id="UP000014500">
    <property type="component" value="Unassembled WGS sequence"/>
</dbReference>
<name>T1IP15_STRMM</name>
<dbReference type="PhylomeDB" id="T1IP15"/>